<proteinExistence type="predicted"/>
<comment type="caution">
    <text evidence="2">The sequence shown here is derived from an EMBL/GenBank/DDBJ whole genome shotgun (WGS) entry which is preliminary data.</text>
</comment>
<keyword evidence="2" id="KW-0808">Transferase</keyword>
<evidence type="ECO:0000313" key="3">
    <source>
        <dbReference type="Proteomes" id="UP000239471"/>
    </source>
</evidence>
<sequence>MLFEMGYYSMVTFERLNSSNFENFKSLLKESKEKVDYREDFYKYYDNKSFIFKFIMRKLIKLIKVSDNYVGYLWIENPSPKNTVICDMFIKEEYLTHFNSRLLLVLDSSIITYECLENAYSLNLLKKLSLTRIRLTYLMSVNPKDTMPKPINTKISYSLYNPKNDAQIRCNLQNAIFKEDSRIPLSIEDIYYDEKQDYYLEDLSIFIKLNNRIIGYGQIIYSREMYTLVNFGILQGFRARGYGESLICELVNLAKKKGIDNIFIRVDHDNFAAKKLYDKVGFREVGKFSTWLWSKEFVR</sequence>
<dbReference type="PANTHER" id="PTHR42919">
    <property type="entry name" value="N-ALPHA-ACETYLTRANSFERASE"/>
    <property type="match status" value="1"/>
</dbReference>
<reference evidence="2 3" key="1">
    <citation type="submission" date="2018-03" db="EMBL/GenBank/DDBJ databases">
        <title>Genome sequence of Clostridium vincentii DSM 10228.</title>
        <authorList>
            <person name="Poehlein A."/>
            <person name="Daniel R."/>
        </authorList>
    </citation>
    <scope>NUCLEOTIDE SEQUENCE [LARGE SCALE GENOMIC DNA]</scope>
    <source>
        <strain evidence="2 3">DSM 10228</strain>
    </source>
</reference>
<protein>
    <submittedName>
        <fullName evidence="2">Ribosomal-protein-alanine N-acetyltransferase</fullName>
    </submittedName>
</protein>
<dbReference type="SUPFAM" id="SSF55729">
    <property type="entry name" value="Acyl-CoA N-acyltransferases (Nat)"/>
    <property type="match status" value="1"/>
</dbReference>
<dbReference type="InterPro" id="IPR016181">
    <property type="entry name" value="Acyl_CoA_acyltransferase"/>
</dbReference>
<dbReference type="GO" id="GO:0031415">
    <property type="term" value="C:NatA complex"/>
    <property type="evidence" value="ECO:0007669"/>
    <property type="project" value="TreeGrafter"/>
</dbReference>
<dbReference type="InterPro" id="IPR051556">
    <property type="entry name" value="N-term/lysine_N-AcTrnsfr"/>
</dbReference>
<gene>
    <name evidence="2" type="ORF">CLVI_25680</name>
</gene>
<keyword evidence="3" id="KW-1185">Reference proteome</keyword>
<dbReference type="GO" id="GO:0008080">
    <property type="term" value="F:N-acetyltransferase activity"/>
    <property type="evidence" value="ECO:0007669"/>
    <property type="project" value="TreeGrafter"/>
</dbReference>
<name>A0A2T0BBW9_9CLOT</name>
<organism evidence="2 3">
    <name type="scientific">Clostridium vincentii</name>
    <dbReference type="NCBI Taxonomy" id="52704"/>
    <lineage>
        <taxon>Bacteria</taxon>
        <taxon>Bacillati</taxon>
        <taxon>Bacillota</taxon>
        <taxon>Clostridia</taxon>
        <taxon>Eubacteriales</taxon>
        <taxon>Clostridiaceae</taxon>
        <taxon>Clostridium</taxon>
    </lineage>
</organism>
<dbReference type="Pfam" id="PF00583">
    <property type="entry name" value="Acetyltransf_1"/>
    <property type="match status" value="1"/>
</dbReference>
<dbReference type="InterPro" id="IPR000182">
    <property type="entry name" value="GNAT_dom"/>
</dbReference>
<dbReference type="Gene3D" id="3.40.630.30">
    <property type="match status" value="1"/>
</dbReference>
<dbReference type="Proteomes" id="UP000239471">
    <property type="component" value="Unassembled WGS sequence"/>
</dbReference>
<evidence type="ECO:0000259" key="1">
    <source>
        <dbReference type="PROSITE" id="PS51186"/>
    </source>
</evidence>
<dbReference type="AlphaFoldDB" id="A0A2T0BBW9"/>
<feature type="domain" description="N-acetyltransferase" evidence="1">
    <location>
        <begin position="155"/>
        <end position="299"/>
    </location>
</feature>
<dbReference type="PROSITE" id="PS51186">
    <property type="entry name" value="GNAT"/>
    <property type="match status" value="1"/>
</dbReference>
<dbReference type="EMBL" id="PVXQ01000031">
    <property type="protein sequence ID" value="PRR81335.1"/>
    <property type="molecule type" value="Genomic_DNA"/>
</dbReference>
<dbReference type="GO" id="GO:0007064">
    <property type="term" value="P:mitotic sister chromatid cohesion"/>
    <property type="evidence" value="ECO:0007669"/>
    <property type="project" value="TreeGrafter"/>
</dbReference>
<evidence type="ECO:0000313" key="2">
    <source>
        <dbReference type="EMBL" id="PRR81335.1"/>
    </source>
</evidence>
<accession>A0A2T0BBW9</accession>
<dbReference type="PANTHER" id="PTHR42919:SF20">
    <property type="entry name" value="GCN5-RELATED N-ACETYLTRANSFERASE 10, CHLOROPLASTIC"/>
    <property type="match status" value="1"/>
</dbReference>